<sequence>MTTQRTRPLGLAQLSSLTTEPPKLVELAAEAGFDFVGIRVRPVTAQETPFNVQPGSAMLTETLARLADTGLTVKDTEFLLLDGSDQRDAWLQMFEAAQALGASSMTVAVADTDSSRVIDNLSQMTVDGKAYGVTPALEAISYQAVNSYPQAAQIAEQTGVTVLVDTLHAARFGATLEDLRAAAPQVPMIQLCDATAERPVSREALVEESRSGRFPAGEGGQDLAAMIAAIDAGRGATQDVLPISVEVPNSALQSALSPQEWANRLYATTRALLDSMDSIPTEPKGV</sequence>
<comment type="caution">
    <text evidence="3">The sequence shown here is derived from an EMBL/GenBank/DDBJ whole genome shotgun (WGS) entry which is preliminary data.</text>
</comment>
<dbReference type="GO" id="GO:0016853">
    <property type="term" value="F:isomerase activity"/>
    <property type="evidence" value="ECO:0007669"/>
    <property type="project" value="UniProtKB-KW"/>
</dbReference>
<reference evidence="3" key="1">
    <citation type="journal article" date="2021" name="PeerJ">
        <title>Extensive microbial diversity within the chicken gut microbiome revealed by metagenomics and culture.</title>
        <authorList>
            <person name="Gilroy R."/>
            <person name="Ravi A."/>
            <person name="Getino M."/>
            <person name="Pursley I."/>
            <person name="Horton D.L."/>
            <person name="Alikhan N.F."/>
            <person name="Baker D."/>
            <person name="Gharbi K."/>
            <person name="Hall N."/>
            <person name="Watson M."/>
            <person name="Adriaenssens E.M."/>
            <person name="Foster-Nyarko E."/>
            <person name="Jarju S."/>
            <person name="Secka A."/>
            <person name="Antonio M."/>
            <person name="Oren A."/>
            <person name="Chaudhuri R.R."/>
            <person name="La Ragione R."/>
            <person name="Hildebrand F."/>
            <person name="Pallen M.J."/>
        </authorList>
    </citation>
    <scope>NUCLEOTIDE SEQUENCE</scope>
    <source>
        <strain evidence="3">ChiHjej13B12-14962</strain>
    </source>
</reference>
<dbReference type="PANTHER" id="PTHR12110:SF48">
    <property type="entry name" value="BLL3656 PROTEIN"/>
    <property type="match status" value="1"/>
</dbReference>
<dbReference type="InterPro" id="IPR013022">
    <property type="entry name" value="Xyl_isomerase-like_TIM-brl"/>
</dbReference>
<dbReference type="RefSeq" id="WP_303903200.1">
    <property type="nucleotide sequence ID" value="NZ_DYXC01000052.1"/>
</dbReference>
<dbReference type="PANTHER" id="PTHR12110">
    <property type="entry name" value="HYDROXYPYRUVATE ISOMERASE"/>
    <property type="match status" value="1"/>
</dbReference>
<evidence type="ECO:0000313" key="3">
    <source>
        <dbReference type="EMBL" id="HJF13941.1"/>
    </source>
</evidence>
<accession>A0A921K7A0</accession>
<keyword evidence="3" id="KW-0413">Isomerase</keyword>
<organism evidence="3 4">
    <name type="scientific">Enteractinococcus helveticum</name>
    <dbReference type="NCBI Taxonomy" id="1837282"/>
    <lineage>
        <taxon>Bacteria</taxon>
        <taxon>Bacillati</taxon>
        <taxon>Actinomycetota</taxon>
        <taxon>Actinomycetes</taxon>
        <taxon>Micrococcales</taxon>
        <taxon>Micrococcaceae</taxon>
    </lineage>
</organism>
<reference evidence="3" key="2">
    <citation type="submission" date="2021-09" db="EMBL/GenBank/DDBJ databases">
        <authorList>
            <person name="Gilroy R."/>
        </authorList>
    </citation>
    <scope>NUCLEOTIDE SEQUENCE</scope>
    <source>
        <strain evidence="3">ChiHjej13B12-14962</strain>
    </source>
</reference>
<gene>
    <name evidence="3" type="ORF">K8V32_03945</name>
</gene>
<dbReference type="AlphaFoldDB" id="A0A921K7A0"/>
<evidence type="ECO:0000256" key="1">
    <source>
        <dbReference type="ARBA" id="ARBA00023277"/>
    </source>
</evidence>
<name>A0A921K7A0_9MICC</name>
<proteinExistence type="predicted"/>
<dbReference type="SUPFAM" id="SSF51658">
    <property type="entry name" value="Xylose isomerase-like"/>
    <property type="match status" value="1"/>
</dbReference>
<dbReference type="Pfam" id="PF01261">
    <property type="entry name" value="AP_endonuc_2"/>
    <property type="match status" value="1"/>
</dbReference>
<dbReference type="Proteomes" id="UP000703315">
    <property type="component" value="Unassembled WGS sequence"/>
</dbReference>
<evidence type="ECO:0000313" key="4">
    <source>
        <dbReference type="Proteomes" id="UP000703315"/>
    </source>
</evidence>
<dbReference type="InterPro" id="IPR036237">
    <property type="entry name" value="Xyl_isomerase-like_sf"/>
</dbReference>
<dbReference type="InterPro" id="IPR050312">
    <property type="entry name" value="IolE/XylAMocC-like"/>
</dbReference>
<protein>
    <submittedName>
        <fullName evidence="3">Sugar phosphate isomerase/epimerase</fullName>
    </submittedName>
</protein>
<keyword evidence="1" id="KW-0119">Carbohydrate metabolism</keyword>
<feature type="domain" description="Xylose isomerase-like TIM barrel" evidence="2">
    <location>
        <begin position="25"/>
        <end position="249"/>
    </location>
</feature>
<evidence type="ECO:0000259" key="2">
    <source>
        <dbReference type="Pfam" id="PF01261"/>
    </source>
</evidence>
<dbReference type="EMBL" id="DYXC01000052">
    <property type="protein sequence ID" value="HJF13941.1"/>
    <property type="molecule type" value="Genomic_DNA"/>
</dbReference>
<dbReference type="Gene3D" id="3.20.20.150">
    <property type="entry name" value="Divalent-metal-dependent TIM barrel enzymes"/>
    <property type="match status" value="1"/>
</dbReference>